<evidence type="ECO:0000256" key="1">
    <source>
        <dbReference type="ARBA" id="ARBA00022737"/>
    </source>
</evidence>
<reference evidence="4 6" key="1">
    <citation type="journal article" date="2012" name="Nature">
        <title>Algal genomes reveal evolutionary mosaicism and the fate of nucleomorphs.</title>
        <authorList>
            <consortium name="DOE Joint Genome Institute"/>
            <person name="Curtis B.A."/>
            <person name="Tanifuji G."/>
            <person name="Burki F."/>
            <person name="Gruber A."/>
            <person name="Irimia M."/>
            <person name="Maruyama S."/>
            <person name="Arias M.C."/>
            <person name="Ball S.G."/>
            <person name="Gile G.H."/>
            <person name="Hirakawa Y."/>
            <person name="Hopkins J.F."/>
            <person name="Kuo A."/>
            <person name="Rensing S.A."/>
            <person name="Schmutz J."/>
            <person name="Symeonidi A."/>
            <person name="Elias M."/>
            <person name="Eveleigh R.J."/>
            <person name="Herman E.K."/>
            <person name="Klute M.J."/>
            <person name="Nakayama T."/>
            <person name="Obornik M."/>
            <person name="Reyes-Prieto A."/>
            <person name="Armbrust E.V."/>
            <person name="Aves S.J."/>
            <person name="Beiko R.G."/>
            <person name="Coutinho P."/>
            <person name="Dacks J.B."/>
            <person name="Durnford D.G."/>
            <person name="Fast N.M."/>
            <person name="Green B.R."/>
            <person name="Grisdale C.J."/>
            <person name="Hempel F."/>
            <person name="Henrissat B."/>
            <person name="Hoppner M.P."/>
            <person name="Ishida K."/>
            <person name="Kim E."/>
            <person name="Koreny L."/>
            <person name="Kroth P.G."/>
            <person name="Liu Y."/>
            <person name="Malik S.B."/>
            <person name="Maier U.G."/>
            <person name="McRose D."/>
            <person name="Mock T."/>
            <person name="Neilson J.A."/>
            <person name="Onodera N.T."/>
            <person name="Poole A.M."/>
            <person name="Pritham E.J."/>
            <person name="Richards T.A."/>
            <person name="Rocap G."/>
            <person name="Roy S.W."/>
            <person name="Sarai C."/>
            <person name="Schaack S."/>
            <person name="Shirato S."/>
            <person name="Slamovits C.H."/>
            <person name="Spencer D.F."/>
            <person name="Suzuki S."/>
            <person name="Worden A.Z."/>
            <person name="Zauner S."/>
            <person name="Barry K."/>
            <person name="Bell C."/>
            <person name="Bharti A.K."/>
            <person name="Crow J.A."/>
            <person name="Grimwood J."/>
            <person name="Kramer R."/>
            <person name="Lindquist E."/>
            <person name="Lucas S."/>
            <person name="Salamov A."/>
            <person name="McFadden G.I."/>
            <person name="Lane C.E."/>
            <person name="Keeling P.J."/>
            <person name="Gray M.W."/>
            <person name="Grigoriev I.V."/>
            <person name="Archibald J.M."/>
        </authorList>
    </citation>
    <scope>NUCLEOTIDE SEQUENCE</scope>
    <source>
        <strain evidence="4 6">CCMP2712</strain>
    </source>
</reference>
<dbReference type="Pfam" id="PF12796">
    <property type="entry name" value="Ank_2"/>
    <property type="match status" value="1"/>
</dbReference>
<evidence type="ECO:0000313" key="4">
    <source>
        <dbReference type="EMBL" id="EKX31007.1"/>
    </source>
</evidence>
<dbReference type="EMBL" id="JH993400">
    <property type="protein sequence ID" value="EKX31007.1"/>
    <property type="molecule type" value="Genomic_DNA"/>
</dbReference>
<name>L1I4J4_GUITC</name>
<dbReference type="HOGENOM" id="CLU_000134_18_1_1"/>
<dbReference type="Proteomes" id="UP000011087">
    <property type="component" value="Unassembled WGS sequence"/>
</dbReference>
<gene>
    <name evidence="4" type="ORF">GUITHDRAFT_83504</name>
</gene>
<feature type="non-terminal residue" evidence="4">
    <location>
        <position position="131"/>
    </location>
</feature>
<dbReference type="GeneID" id="17287728"/>
<dbReference type="OrthoDB" id="10057496at2759"/>
<dbReference type="KEGG" id="gtt:GUITHDRAFT_83504"/>
<dbReference type="RefSeq" id="XP_005817987.1">
    <property type="nucleotide sequence ID" value="XM_005817930.1"/>
</dbReference>
<dbReference type="AlphaFoldDB" id="L1I4J4"/>
<protein>
    <submittedName>
        <fullName evidence="4 5">Uncharacterized protein</fullName>
    </submittedName>
</protein>
<dbReference type="PROSITE" id="PS50088">
    <property type="entry name" value="ANK_REPEAT"/>
    <property type="match status" value="1"/>
</dbReference>
<keyword evidence="2 3" id="KW-0040">ANK repeat</keyword>
<dbReference type="InterPro" id="IPR036770">
    <property type="entry name" value="Ankyrin_rpt-contain_sf"/>
</dbReference>
<reference evidence="6" key="2">
    <citation type="submission" date="2012-11" db="EMBL/GenBank/DDBJ databases">
        <authorList>
            <person name="Kuo A."/>
            <person name="Curtis B.A."/>
            <person name="Tanifuji G."/>
            <person name="Burki F."/>
            <person name="Gruber A."/>
            <person name="Irimia M."/>
            <person name="Maruyama S."/>
            <person name="Arias M.C."/>
            <person name="Ball S.G."/>
            <person name="Gile G.H."/>
            <person name="Hirakawa Y."/>
            <person name="Hopkins J.F."/>
            <person name="Rensing S.A."/>
            <person name="Schmutz J."/>
            <person name="Symeonidi A."/>
            <person name="Elias M."/>
            <person name="Eveleigh R.J."/>
            <person name="Herman E.K."/>
            <person name="Klute M.J."/>
            <person name="Nakayama T."/>
            <person name="Obornik M."/>
            <person name="Reyes-Prieto A."/>
            <person name="Armbrust E.V."/>
            <person name="Aves S.J."/>
            <person name="Beiko R.G."/>
            <person name="Coutinho P."/>
            <person name="Dacks J.B."/>
            <person name="Durnford D.G."/>
            <person name="Fast N.M."/>
            <person name="Green B.R."/>
            <person name="Grisdale C."/>
            <person name="Hempe F."/>
            <person name="Henrissat B."/>
            <person name="Hoppner M.P."/>
            <person name="Ishida K.-I."/>
            <person name="Kim E."/>
            <person name="Koreny L."/>
            <person name="Kroth P.G."/>
            <person name="Liu Y."/>
            <person name="Malik S.-B."/>
            <person name="Maier U.G."/>
            <person name="McRose D."/>
            <person name="Mock T."/>
            <person name="Neilson J.A."/>
            <person name="Onodera N.T."/>
            <person name="Poole A.M."/>
            <person name="Pritham E.J."/>
            <person name="Richards T.A."/>
            <person name="Rocap G."/>
            <person name="Roy S.W."/>
            <person name="Sarai C."/>
            <person name="Schaack S."/>
            <person name="Shirato S."/>
            <person name="Slamovits C.H."/>
            <person name="Spencer D.F."/>
            <person name="Suzuki S."/>
            <person name="Worden A.Z."/>
            <person name="Zauner S."/>
            <person name="Barry K."/>
            <person name="Bell C."/>
            <person name="Bharti A.K."/>
            <person name="Crow J.A."/>
            <person name="Grimwood J."/>
            <person name="Kramer R."/>
            <person name="Lindquist E."/>
            <person name="Lucas S."/>
            <person name="Salamov A."/>
            <person name="McFadden G.I."/>
            <person name="Lane C.E."/>
            <person name="Keeling P.J."/>
            <person name="Gray M.W."/>
            <person name="Grigoriev I.V."/>
            <person name="Archibald J.M."/>
        </authorList>
    </citation>
    <scope>NUCLEOTIDE SEQUENCE</scope>
    <source>
        <strain evidence="6">CCMP2712</strain>
    </source>
</reference>
<dbReference type="PROSITE" id="PS50297">
    <property type="entry name" value="ANK_REP_REGION"/>
    <property type="match status" value="1"/>
</dbReference>
<sequence length="131" mass="14346">MEDGRTGLHVAGMLGRAGSVRELIQAGAEVGAKDDEWKTMVHWAGEYGHVEVLKTVEEECGKETLRTLMMERSNDGKTCAHYASAGGHLEVLRYAVETCGEELLRAKDNGGRTCAHLASLRDTLEVVRYVV</sequence>
<dbReference type="EnsemblProtists" id="EKX31007">
    <property type="protein sequence ID" value="EKX31007"/>
    <property type="gene ID" value="GUITHDRAFT_83504"/>
</dbReference>
<reference evidence="5" key="3">
    <citation type="submission" date="2016-03" db="UniProtKB">
        <authorList>
            <consortium name="EnsemblProtists"/>
        </authorList>
    </citation>
    <scope>IDENTIFICATION</scope>
</reference>
<dbReference type="InterPro" id="IPR002110">
    <property type="entry name" value="Ankyrin_rpt"/>
</dbReference>
<keyword evidence="1" id="KW-0677">Repeat</keyword>
<proteinExistence type="predicted"/>
<evidence type="ECO:0000256" key="2">
    <source>
        <dbReference type="ARBA" id="ARBA00023043"/>
    </source>
</evidence>
<evidence type="ECO:0000313" key="5">
    <source>
        <dbReference type="EnsemblProtists" id="EKX31007"/>
    </source>
</evidence>
<evidence type="ECO:0000313" key="6">
    <source>
        <dbReference type="Proteomes" id="UP000011087"/>
    </source>
</evidence>
<dbReference type="PANTHER" id="PTHR24201">
    <property type="entry name" value="ANK_REP_REGION DOMAIN-CONTAINING PROTEIN"/>
    <property type="match status" value="1"/>
</dbReference>
<dbReference type="Pfam" id="PF00023">
    <property type="entry name" value="Ank"/>
    <property type="match status" value="1"/>
</dbReference>
<accession>L1I4J4</accession>
<dbReference type="STRING" id="905079.L1I4J4"/>
<dbReference type="PaxDb" id="55529-EKX31007"/>
<feature type="repeat" description="ANK" evidence="3">
    <location>
        <begin position="3"/>
        <end position="35"/>
    </location>
</feature>
<dbReference type="InterPro" id="IPR050776">
    <property type="entry name" value="Ank_Repeat/CDKN_Inhibitor"/>
</dbReference>
<dbReference type="Gene3D" id="1.25.40.20">
    <property type="entry name" value="Ankyrin repeat-containing domain"/>
    <property type="match status" value="2"/>
</dbReference>
<keyword evidence="6" id="KW-1185">Reference proteome</keyword>
<dbReference type="SUPFAM" id="SSF48403">
    <property type="entry name" value="Ankyrin repeat"/>
    <property type="match status" value="1"/>
</dbReference>
<organism evidence="4">
    <name type="scientific">Guillardia theta (strain CCMP2712)</name>
    <name type="common">Cryptophyte</name>
    <dbReference type="NCBI Taxonomy" id="905079"/>
    <lineage>
        <taxon>Eukaryota</taxon>
        <taxon>Cryptophyceae</taxon>
        <taxon>Pyrenomonadales</taxon>
        <taxon>Geminigeraceae</taxon>
        <taxon>Guillardia</taxon>
    </lineage>
</organism>
<dbReference type="SMART" id="SM00248">
    <property type="entry name" value="ANK"/>
    <property type="match status" value="3"/>
</dbReference>
<evidence type="ECO:0000256" key="3">
    <source>
        <dbReference type="PROSITE-ProRule" id="PRU00023"/>
    </source>
</evidence>